<keyword evidence="1" id="KW-0732">Signal</keyword>
<proteinExistence type="predicted"/>
<organism evidence="2 3">
    <name type="scientific">Liquidambar formosana</name>
    <name type="common">Formosan gum</name>
    <dbReference type="NCBI Taxonomy" id="63359"/>
    <lineage>
        <taxon>Eukaryota</taxon>
        <taxon>Viridiplantae</taxon>
        <taxon>Streptophyta</taxon>
        <taxon>Embryophyta</taxon>
        <taxon>Tracheophyta</taxon>
        <taxon>Spermatophyta</taxon>
        <taxon>Magnoliopsida</taxon>
        <taxon>eudicotyledons</taxon>
        <taxon>Gunneridae</taxon>
        <taxon>Pentapetalae</taxon>
        <taxon>Saxifragales</taxon>
        <taxon>Altingiaceae</taxon>
        <taxon>Liquidambar</taxon>
    </lineage>
</organism>
<protein>
    <submittedName>
        <fullName evidence="2">Uncharacterized protein</fullName>
    </submittedName>
</protein>
<accession>A0AAP0R4B4</accession>
<sequence length="92" mass="9819">MATAVATAAIALSSSAMAANMSPSLTSMAVVGSKVAGRQQILRRRPPARLVYCKEVWSIPELIICVESRSVSSNVTIWSTQDLIQEYSAGPH</sequence>
<reference evidence="2 3" key="1">
    <citation type="journal article" date="2024" name="Plant J.">
        <title>Genome sequences and population genomics reveal climatic adaptation and genomic divergence between two closely related sweetgum species.</title>
        <authorList>
            <person name="Xu W.Q."/>
            <person name="Ren C.Q."/>
            <person name="Zhang X.Y."/>
            <person name="Comes H.P."/>
            <person name="Liu X.H."/>
            <person name="Li Y.G."/>
            <person name="Kettle C.J."/>
            <person name="Jalonen R."/>
            <person name="Gaisberger H."/>
            <person name="Ma Y.Z."/>
            <person name="Qiu Y.X."/>
        </authorList>
    </citation>
    <scope>NUCLEOTIDE SEQUENCE [LARGE SCALE GENOMIC DNA]</scope>
    <source>
        <strain evidence="2">Hangzhou</strain>
    </source>
</reference>
<evidence type="ECO:0000256" key="1">
    <source>
        <dbReference type="SAM" id="SignalP"/>
    </source>
</evidence>
<gene>
    <name evidence="2" type="ORF">L1049_009783</name>
</gene>
<comment type="caution">
    <text evidence="2">The sequence shown here is derived from an EMBL/GenBank/DDBJ whole genome shotgun (WGS) entry which is preliminary data.</text>
</comment>
<dbReference type="AlphaFoldDB" id="A0AAP0R4B4"/>
<keyword evidence="3" id="KW-1185">Reference proteome</keyword>
<evidence type="ECO:0000313" key="3">
    <source>
        <dbReference type="Proteomes" id="UP001415857"/>
    </source>
</evidence>
<feature type="signal peptide" evidence="1">
    <location>
        <begin position="1"/>
        <end position="18"/>
    </location>
</feature>
<feature type="chain" id="PRO_5043053669" evidence="1">
    <location>
        <begin position="19"/>
        <end position="92"/>
    </location>
</feature>
<dbReference type="EMBL" id="JBBPBK010000016">
    <property type="protein sequence ID" value="KAK9267358.1"/>
    <property type="molecule type" value="Genomic_DNA"/>
</dbReference>
<dbReference type="Proteomes" id="UP001415857">
    <property type="component" value="Unassembled WGS sequence"/>
</dbReference>
<name>A0AAP0R4B4_LIQFO</name>
<evidence type="ECO:0000313" key="2">
    <source>
        <dbReference type="EMBL" id="KAK9267358.1"/>
    </source>
</evidence>